<dbReference type="PANTHER" id="PTHR11727:SF7">
    <property type="entry name" value="DIMETHYLADENOSINE TRANSFERASE-RELATED"/>
    <property type="match status" value="1"/>
</dbReference>
<dbReference type="SUPFAM" id="SSF53335">
    <property type="entry name" value="S-adenosyl-L-methionine-dependent methyltransferases"/>
    <property type="match status" value="1"/>
</dbReference>
<name>A0A0G0MSP4_9BACT</name>
<dbReference type="GO" id="GO:0000179">
    <property type="term" value="F:rRNA (adenine-N6,N6-)-dimethyltransferase activity"/>
    <property type="evidence" value="ECO:0007669"/>
    <property type="project" value="UniProtKB-UniRule"/>
</dbReference>
<feature type="binding site" evidence="5">
    <location>
        <position position="99"/>
    </location>
    <ligand>
        <name>S-adenosyl-L-methionine</name>
        <dbReference type="ChEBI" id="CHEBI:59789"/>
    </ligand>
</feature>
<dbReference type="SMART" id="SM00650">
    <property type="entry name" value="rADc"/>
    <property type="match status" value="1"/>
</dbReference>
<feature type="binding site" evidence="5">
    <location>
        <position position="9"/>
    </location>
    <ligand>
        <name>S-adenosyl-L-methionine</name>
        <dbReference type="ChEBI" id="CHEBI:59789"/>
    </ligand>
</feature>
<dbReference type="InterPro" id="IPR023165">
    <property type="entry name" value="rRNA_Ade_diMease-like_C"/>
</dbReference>
<dbReference type="PANTHER" id="PTHR11727">
    <property type="entry name" value="DIMETHYLADENOSINE TRANSFERASE"/>
    <property type="match status" value="1"/>
</dbReference>
<dbReference type="Pfam" id="PF00398">
    <property type="entry name" value="RrnaAD"/>
    <property type="match status" value="1"/>
</dbReference>
<sequence>MIKHSQNFLLNPHLVSRLVDTMDIQTGDTIIDIGAGEGIITEALLERFPQIGTIMAVEIDKELSSRLETRFENNLKVGIVNQDILDLSLPKNEFKVVANIPFNITSSILNILLNPENSMSKAYIVIQEEAAAMYGGDRVYGEESLKSLLAYPYYDFQIAHYFKSHDFVPEPQINIVLLEITRKQPPLISLNQFLTYRDFITFVSKDRVGEGAWKGLFRQKSQAFFKRMGLKLGAGIKQQSVDAILSAYKSFTVYESEDKKFYIKGAYEKHLQEQIKIAKVNRTRRDRTWHTK</sequence>
<dbReference type="InterPro" id="IPR020596">
    <property type="entry name" value="rRNA_Ade_Mease_Trfase_CS"/>
</dbReference>
<dbReference type="Proteomes" id="UP000034799">
    <property type="component" value="Unassembled WGS sequence"/>
</dbReference>
<comment type="similarity">
    <text evidence="5">Belongs to the class I-like SAM-binding methyltransferase superfamily. rRNA adenine N(6)-methyltransferase family.</text>
</comment>
<dbReference type="EMBL" id="LBWK01000001">
    <property type="protein sequence ID" value="KKR06163.1"/>
    <property type="molecule type" value="Genomic_DNA"/>
</dbReference>
<keyword evidence="2 5" id="KW-0808">Transferase</keyword>
<feature type="binding site" evidence="5">
    <location>
        <position position="7"/>
    </location>
    <ligand>
        <name>S-adenosyl-L-methionine</name>
        <dbReference type="ChEBI" id="CHEBI:59789"/>
    </ligand>
</feature>
<keyword evidence="4 5" id="KW-0694">RNA-binding</keyword>
<accession>A0A0G0MSP4</accession>
<dbReference type="InterPro" id="IPR029063">
    <property type="entry name" value="SAM-dependent_MTases_sf"/>
</dbReference>
<dbReference type="STRING" id="1619100.UT34_C0001G0203"/>
<dbReference type="Gene3D" id="3.40.50.150">
    <property type="entry name" value="Vaccinia Virus protein VP39"/>
    <property type="match status" value="1"/>
</dbReference>
<feature type="binding site" evidence="5">
    <location>
        <position position="83"/>
    </location>
    <ligand>
        <name>S-adenosyl-L-methionine</name>
        <dbReference type="ChEBI" id="CHEBI:59789"/>
    </ligand>
</feature>
<evidence type="ECO:0000256" key="4">
    <source>
        <dbReference type="ARBA" id="ARBA00022884"/>
    </source>
</evidence>
<feature type="domain" description="Ribosomal RNA adenine methylase transferase N-terminal" evidence="6">
    <location>
        <begin position="14"/>
        <end position="184"/>
    </location>
</feature>
<dbReference type="InterPro" id="IPR001737">
    <property type="entry name" value="KsgA/Erm"/>
</dbReference>
<dbReference type="AlphaFoldDB" id="A0A0G0MSP4"/>
<dbReference type="PROSITE" id="PS01131">
    <property type="entry name" value="RRNA_A_DIMETH"/>
    <property type="match status" value="1"/>
</dbReference>
<evidence type="ECO:0000259" key="6">
    <source>
        <dbReference type="SMART" id="SM00650"/>
    </source>
</evidence>
<dbReference type="GO" id="GO:0003723">
    <property type="term" value="F:RNA binding"/>
    <property type="evidence" value="ECO:0007669"/>
    <property type="project" value="UniProtKB-UniRule"/>
</dbReference>
<evidence type="ECO:0000313" key="8">
    <source>
        <dbReference type="Proteomes" id="UP000034799"/>
    </source>
</evidence>
<dbReference type="Gene3D" id="1.10.8.100">
    <property type="entry name" value="Ribosomal RNA adenine dimethylase-like, domain 2"/>
    <property type="match status" value="1"/>
</dbReference>
<organism evidence="7 8">
    <name type="scientific">candidate division WS6 bacterium GW2011_GWF2_39_15</name>
    <dbReference type="NCBI Taxonomy" id="1619100"/>
    <lineage>
        <taxon>Bacteria</taxon>
        <taxon>Candidatus Dojkabacteria</taxon>
    </lineage>
</organism>
<keyword evidence="1 5" id="KW-0489">Methyltransferase</keyword>
<protein>
    <submittedName>
        <fullName evidence="7">rRNA (Adenine-N(6)-)-methyltransferase</fullName>
    </submittedName>
</protein>
<evidence type="ECO:0000256" key="5">
    <source>
        <dbReference type="PROSITE-ProRule" id="PRU01026"/>
    </source>
</evidence>
<comment type="caution">
    <text evidence="7">The sequence shown here is derived from an EMBL/GenBank/DDBJ whole genome shotgun (WGS) entry which is preliminary data.</text>
</comment>
<evidence type="ECO:0000256" key="1">
    <source>
        <dbReference type="ARBA" id="ARBA00022603"/>
    </source>
</evidence>
<dbReference type="PROSITE" id="PS51689">
    <property type="entry name" value="SAM_RNA_A_N6_MT"/>
    <property type="match status" value="1"/>
</dbReference>
<proteinExistence type="inferred from homology"/>
<evidence type="ECO:0000313" key="7">
    <source>
        <dbReference type="EMBL" id="KKR06163.1"/>
    </source>
</evidence>
<reference evidence="7 8" key="1">
    <citation type="journal article" date="2015" name="Nature">
        <title>rRNA introns, odd ribosomes, and small enigmatic genomes across a large radiation of phyla.</title>
        <authorList>
            <person name="Brown C.T."/>
            <person name="Hug L.A."/>
            <person name="Thomas B.C."/>
            <person name="Sharon I."/>
            <person name="Castelle C.J."/>
            <person name="Singh A."/>
            <person name="Wilkins M.J."/>
            <person name="Williams K.H."/>
            <person name="Banfield J.F."/>
        </authorList>
    </citation>
    <scope>NUCLEOTIDE SEQUENCE [LARGE SCALE GENOMIC DNA]</scope>
</reference>
<keyword evidence="3 5" id="KW-0949">S-adenosyl-L-methionine</keyword>
<evidence type="ECO:0000256" key="2">
    <source>
        <dbReference type="ARBA" id="ARBA00022679"/>
    </source>
</evidence>
<evidence type="ECO:0000256" key="3">
    <source>
        <dbReference type="ARBA" id="ARBA00022691"/>
    </source>
</evidence>
<gene>
    <name evidence="7" type="ORF">UT34_C0001G0203</name>
</gene>
<dbReference type="CDD" id="cd02440">
    <property type="entry name" value="AdoMet_MTases"/>
    <property type="match status" value="1"/>
</dbReference>
<feature type="binding site" evidence="5">
    <location>
        <position position="34"/>
    </location>
    <ligand>
        <name>S-adenosyl-L-methionine</name>
        <dbReference type="ChEBI" id="CHEBI:59789"/>
    </ligand>
</feature>
<feature type="binding site" evidence="5">
    <location>
        <position position="58"/>
    </location>
    <ligand>
        <name>S-adenosyl-L-methionine</name>
        <dbReference type="ChEBI" id="CHEBI:59789"/>
    </ligand>
</feature>
<dbReference type="InterPro" id="IPR020598">
    <property type="entry name" value="rRNA_Ade_methylase_Trfase_N"/>
</dbReference>